<accession>A0ABS4AKJ7</accession>
<gene>
    <name evidence="1" type="ORF">J8J14_22565</name>
</gene>
<keyword evidence="2" id="KW-1185">Reference proteome</keyword>
<comment type="caution">
    <text evidence="1">The sequence shown here is derived from an EMBL/GenBank/DDBJ whole genome shotgun (WGS) entry which is preliminary data.</text>
</comment>
<organism evidence="1 2">
    <name type="scientific">Pararoseomonas baculiformis</name>
    <dbReference type="NCBI Taxonomy" id="2820812"/>
    <lineage>
        <taxon>Bacteria</taxon>
        <taxon>Pseudomonadati</taxon>
        <taxon>Pseudomonadota</taxon>
        <taxon>Alphaproteobacteria</taxon>
        <taxon>Acetobacterales</taxon>
        <taxon>Acetobacteraceae</taxon>
        <taxon>Pararoseomonas</taxon>
    </lineage>
</organism>
<dbReference type="RefSeq" id="WP_209381813.1">
    <property type="nucleotide sequence ID" value="NZ_JAGIZB010000041.1"/>
</dbReference>
<reference evidence="1 2" key="1">
    <citation type="submission" date="2021-03" db="EMBL/GenBank/DDBJ databases">
        <authorList>
            <person name="So Y."/>
        </authorList>
    </citation>
    <scope>NUCLEOTIDE SEQUENCE [LARGE SCALE GENOMIC DNA]</scope>
    <source>
        <strain evidence="1 2">SSH11</strain>
    </source>
</reference>
<dbReference type="EMBL" id="JAGIZB010000041">
    <property type="protein sequence ID" value="MBP0447546.1"/>
    <property type="molecule type" value="Genomic_DNA"/>
</dbReference>
<protein>
    <submittedName>
        <fullName evidence="1">Uncharacterized protein</fullName>
    </submittedName>
</protein>
<sequence>MRPGRQGGLAATAAVVVGEDTTALVTIAREQQERGQRDLYLVGASLRHRLAPGLSLGVLGTVGIGQDSPQFRVPVAMEYQFSLGGR</sequence>
<dbReference type="Proteomes" id="UP000681594">
    <property type="component" value="Unassembled WGS sequence"/>
</dbReference>
<evidence type="ECO:0000313" key="1">
    <source>
        <dbReference type="EMBL" id="MBP0447546.1"/>
    </source>
</evidence>
<evidence type="ECO:0000313" key="2">
    <source>
        <dbReference type="Proteomes" id="UP000681594"/>
    </source>
</evidence>
<name>A0ABS4AKJ7_9PROT</name>
<proteinExistence type="predicted"/>